<dbReference type="PANTHER" id="PTHR11412">
    <property type="entry name" value="MACROGLOBULIN / COMPLEMENT"/>
    <property type="match status" value="1"/>
</dbReference>
<feature type="domain" description="Macroglobulin" evidence="8">
    <location>
        <begin position="221"/>
        <end position="295"/>
    </location>
</feature>
<evidence type="ECO:0000256" key="3">
    <source>
        <dbReference type="ARBA" id="ARBA00022729"/>
    </source>
</evidence>
<dbReference type="RefSeq" id="XP_013914047.1">
    <property type="nucleotide sequence ID" value="XM_014058572.1"/>
</dbReference>
<feature type="signal peptide" evidence="6">
    <location>
        <begin position="1"/>
        <end position="18"/>
    </location>
</feature>
<proteinExistence type="inferred from homology"/>
<accession>A0A6I9XJD1</accession>
<organism evidence="9 10">
    <name type="scientific">Thamnophis sirtalis</name>
    <dbReference type="NCBI Taxonomy" id="35019"/>
    <lineage>
        <taxon>Eukaryota</taxon>
        <taxon>Metazoa</taxon>
        <taxon>Chordata</taxon>
        <taxon>Craniata</taxon>
        <taxon>Vertebrata</taxon>
        <taxon>Euteleostomi</taxon>
        <taxon>Lepidosauria</taxon>
        <taxon>Squamata</taxon>
        <taxon>Bifurcata</taxon>
        <taxon>Unidentata</taxon>
        <taxon>Episquamata</taxon>
        <taxon>Toxicofera</taxon>
        <taxon>Serpentes</taxon>
        <taxon>Colubroidea</taxon>
        <taxon>Colubridae</taxon>
        <taxon>Natricinae</taxon>
        <taxon>Thamnophis</taxon>
    </lineage>
</organism>
<evidence type="ECO:0000256" key="2">
    <source>
        <dbReference type="ARBA" id="ARBA00022690"/>
    </source>
</evidence>
<evidence type="ECO:0000256" key="1">
    <source>
        <dbReference type="ARBA" id="ARBA00010952"/>
    </source>
</evidence>
<dbReference type="FunFam" id="2.60.40.1930:FF:000001">
    <property type="entry name" value="CD109 isoform 3"/>
    <property type="match status" value="1"/>
</dbReference>
<dbReference type="KEGG" id="tsr:106542753"/>
<feature type="domain" description="Macroglobulin" evidence="7">
    <location>
        <begin position="128"/>
        <end position="219"/>
    </location>
</feature>
<dbReference type="PANTHER" id="PTHR11412:SF139">
    <property type="entry name" value="C3 AND PZP-LIKE ALPHA-2-MACROGLOBULIN DOMAIN-CONTAINING PROTEIN 8"/>
    <property type="match status" value="1"/>
</dbReference>
<evidence type="ECO:0000259" key="7">
    <source>
        <dbReference type="Pfam" id="PF01835"/>
    </source>
</evidence>
<comment type="similarity">
    <text evidence="1">Belongs to the protease inhibitor I39 (alpha-2-macroglobulin) family.</text>
</comment>
<dbReference type="InterPro" id="IPR002890">
    <property type="entry name" value="MG2"/>
</dbReference>
<evidence type="ECO:0000313" key="9">
    <source>
        <dbReference type="Proteomes" id="UP000504617"/>
    </source>
</evidence>
<dbReference type="OrthoDB" id="2142040at2759"/>
<feature type="non-terminal residue" evidence="10">
    <location>
        <position position="298"/>
    </location>
</feature>
<dbReference type="Gene3D" id="2.60.40.1940">
    <property type="match status" value="1"/>
</dbReference>
<keyword evidence="9" id="KW-1185">Reference proteome</keyword>
<dbReference type="InterPro" id="IPR041555">
    <property type="entry name" value="MG3"/>
</dbReference>
<dbReference type="Pfam" id="PF01835">
    <property type="entry name" value="MG2"/>
    <property type="match status" value="1"/>
</dbReference>
<evidence type="ECO:0000313" key="10">
    <source>
        <dbReference type="RefSeq" id="XP_013914047.1"/>
    </source>
</evidence>
<protein>
    <submittedName>
        <fullName evidence="10">C3 and PZP-like alpha-2-macroglobulin domain-containing protein 8</fullName>
    </submittedName>
</protein>
<keyword evidence="2" id="KW-0646">Protease inhibitor</keyword>
<evidence type="ECO:0000256" key="4">
    <source>
        <dbReference type="ARBA" id="ARBA00022900"/>
    </source>
</evidence>
<feature type="chain" id="PRO_5027112176" evidence="6">
    <location>
        <begin position="19"/>
        <end position="298"/>
    </location>
</feature>
<dbReference type="InterPro" id="IPR050473">
    <property type="entry name" value="A2M/Complement_sys"/>
</dbReference>
<dbReference type="Pfam" id="PF17791">
    <property type="entry name" value="MG3"/>
    <property type="match status" value="1"/>
</dbReference>
<keyword evidence="3 6" id="KW-0732">Signal</keyword>
<keyword evidence="5" id="KW-0325">Glycoprotein</keyword>
<name>A0A6I9XJD1_9SAUR</name>
<dbReference type="Gene3D" id="2.60.40.1930">
    <property type="match status" value="1"/>
</dbReference>
<reference evidence="10" key="1">
    <citation type="submission" date="2025-08" db="UniProtKB">
        <authorList>
            <consortium name="RefSeq"/>
        </authorList>
    </citation>
    <scope>IDENTIFICATION</scope>
</reference>
<gene>
    <name evidence="10" type="primary">LOC106542753</name>
</gene>
<evidence type="ECO:0000256" key="5">
    <source>
        <dbReference type="ARBA" id="ARBA00023180"/>
    </source>
</evidence>
<dbReference type="Proteomes" id="UP000504617">
    <property type="component" value="Unplaced"/>
</dbReference>
<dbReference type="AlphaFoldDB" id="A0A6I9XJD1"/>
<dbReference type="GO" id="GO:0004867">
    <property type="term" value="F:serine-type endopeptidase inhibitor activity"/>
    <property type="evidence" value="ECO:0007669"/>
    <property type="project" value="UniProtKB-KW"/>
</dbReference>
<dbReference type="GeneID" id="106542753"/>
<evidence type="ECO:0000259" key="8">
    <source>
        <dbReference type="Pfam" id="PF17791"/>
    </source>
</evidence>
<keyword evidence="4" id="KW-0722">Serine protease inhibitor</keyword>
<evidence type="ECO:0000256" key="6">
    <source>
        <dbReference type="SAM" id="SignalP"/>
    </source>
</evidence>
<sequence>MPGGRLCWILLLLPLCSFGEIGAPSPPRQGYLIAVPSVFRSGVEESISVTIFNPVRETTVQIQLVVKGEMVAHAHGAILGKGTIKLKVPSGLRGQAQVKVWGNHHLAEEGYIFHNYTTVTIDSKGASVFIQTDKSVYRPKQKVLINLFTVNPDLRPINEKIEAYVLDPRGSRMVEWKNLKPICCGILNMSFPLSDQPVFGEWFIFVEMQEYTYNKSFEVQKYVLPRFELRIDPPQYIRDFGFCEKGTVHARYTFGKPVTGKLTINMTVNGVGYYRHESGHPVLKTTEIDGSADFDICV</sequence>